<dbReference type="GO" id="GO:0016757">
    <property type="term" value="F:glycosyltransferase activity"/>
    <property type="evidence" value="ECO:0007669"/>
    <property type="project" value="UniProtKB-KW"/>
</dbReference>
<dbReference type="CDD" id="cd06223">
    <property type="entry name" value="PRTases_typeI"/>
    <property type="match status" value="1"/>
</dbReference>
<dbReference type="Gene3D" id="3.40.50.2020">
    <property type="match status" value="1"/>
</dbReference>
<evidence type="ECO:0000313" key="3">
    <source>
        <dbReference type="Proteomes" id="UP000198552"/>
    </source>
</evidence>
<dbReference type="OrthoDB" id="9810066at2"/>
<dbReference type="InterPro" id="IPR000836">
    <property type="entry name" value="PRTase_dom"/>
</dbReference>
<evidence type="ECO:0000313" key="2">
    <source>
        <dbReference type="EMBL" id="SDL94154.1"/>
    </source>
</evidence>
<dbReference type="RefSeq" id="WP_091565608.1">
    <property type="nucleotide sequence ID" value="NZ_FNHP01000001.1"/>
</dbReference>
<organism evidence="2 3">
    <name type="scientific">Oryzisolibacter propanilivorax</name>
    <dbReference type="NCBI Taxonomy" id="1527607"/>
    <lineage>
        <taxon>Bacteria</taxon>
        <taxon>Pseudomonadati</taxon>
        <taxon>Pseudomonadota</taxon>
        <taxon>Betaproteobacteria</taxon>
        <taxon>Burkholderiales</taxon>
        <taxon>Comamonadaceae</taxon>
        <taxon>Oryzisolibacter</taxon>
    </lineage>
</organism>
<protein>
    <submittedName>
        <fullName evidence="2">Predicted phosphoribosyltransferase</fullName>
    </submittedName>
</protein>
<dbReference type="EMBL" id="FNHP01000001">
    <property type="protein sequence ID" value="SDL94154.1"/>
    <property type="molecule type" value="Genomic_DNA"/>
</dbReference>
<dbReference type="SUPFAM" id="SSF53271">
    <property type="entry name" value="PRTase-like"/>
    <property type="match status" value="1"/>
</dbReference>
<keyword evidence="3" id="KW-1185">Reference proteome</keyword>
<proteinExistence type="predicted"/>
<accession>A0A1G9P624</accession>
<dbReference type="STRING" id="1527607.SAMN05428957_101216"/>
<evidence type="ECO:0000259" key="1">
    <source>
        <dbReference type="Pfam" id="PF00156"/>
    </source>
</evidence>
<name>A0A1G9P624_9BURK</name>
<sequence length="220" mass="24008">MTDPLIYRDRSEAGQVLARALEHYRNTDNALVLALPRGGVPVAYEVTRALGIPLDVFLVRKVGHPRQREYAIGALASGGALVLEPHGEQLPGAEIDPVVQEETLELERRERLYRHERPLPPIAGRTVIVVDDGLATGASMRAALQALRAQQPARLVVAAPVGAPDTCRALGALADEVVCPRQPEDFEAVGRWYQDFAQLSDEEVLAFLQRALLRTAQSPS</sequence>
<feature type="domain" description="Phosphoribosyltransferase" evidence="1">
    <location>
        <begin position="17"/>
        <end position="166"/>
    </location>
</feature>
<keyword evidence="2" id="KW-0328">Glycosyltransferase</keyword>
<dbReference type="Pfam" id="PF00156">
    <property type="entry name" value="Pribosyltran"/>
    <property type="match status" value="1"/>
</dbReference>
<gene>
    <name evidence="2" type="ORF">SAMN05428957_101216</name>
</gene>
<dbReference type="InterPro" id="IPR029057">
    <property type="entry name" value="PRTase-like"/>
</dbReference>
<dbReference type="AlphaFoldDB" id="A0A1G9P624"/>
<keyword evidence="2" id="KW-0808">Transferase</keyword>
<dbReference type="Gene3D" id="3.30.1310.20">
    <property type="entry name" value="PRTase-like"/>
    <property type="match status" value="1"/>
</dbReference>
<reference evidence="3" key="1">
    <citation type="submission" date="2016-10" db="EMBL/GenBank/DDBJ databases">
        <authorList>
            <person name="Varghese N."/>
            <person name="Submissions S."/>
        </authorList>
    </citation>
    <scope>NUCLEOTIDE SEQUENCE [LARGE SCALE GENOMIC DNA]</scope>
    <source>
        <strain evidence="3">EPL6</strain>
    </source>
</reference>
<dbReference type="Proteomes" id="UP000198552">
    <property type="component" value="Unassembled WGS sequence"/>
</dbReference>